<dbReference type="RefSeq" id="WP_191307949.1">
    <property type="nucleotide sequence ID" value="NZ_BNAW01000005.1"/>
</dbReference>
<gene>
    <name evidence="2" type="ORF">GCM10017567_17080</name>
</gene>
<accession>A0ABQ3K3J3</accession>
<proteinExistence type="predicted"/>
<feature type="transmembrane region" description="Helical" evidence="1">
    <location>
        <begin position="12"/>
        <end position="37"/>
    </location>
</feature>
<feature type="transmembrane region" description="Helical" evidence="1">
    <location>
        <begin position="67"/>
        <end position="91"/>
    </location>
</feature>
<keyword evidence="1" id="KW-0812">Transmembrane</keyword>
<comment type="caution">
    <text evidence="2">The sequence shown here is derived from an EMBL/GenBank/DDBJ whole genome shotgun (WGS) entry which is preliminary data.</text>
</comment>
<dbReference type="EMBL" id="BNAW01000005">
    <property type="protein sequence ID" value="GHG02442.1"/>
    <property type="molecule type" value="Genomic_DNA"/>
</dbReference>
<protein>
    <submittedName>
        <fullName evidence="2">Uncharacterized protein</fullName>
    </submittedName>
</protein>
<evidence type="ECO:0000313" key="2">
    <source>
        <dbReference type="EMBL" id="GHG02442.1"/>
    </source>
</evidence>
<keyword evidence="1" id="KW-1133">Transmembrane helix</keyword>
<evidence type="ECO:0000313" key="3">
    <source>
        <dbReference type="Proteomes" id="UP000649955"/>
    </source>
</evidence>
<organism evidence="2 3">
    <name type="scientific">Amycolatopsis bullii</name>
    <dbReference type="NCBI Taxonomy" id="941987"/>
    <lineage>
        <taxon>Bacteria</taxon>
        <taxon>Bacillati</taxon>
        <taxon>Actinomycetota</taxon>
        <taxon>Actinomycetes</taxon>
        <taxon>Pseudonocardiales</taxon>
        <taxon>Pseudonocardiaceae</taxon>
        <taxon>Amycolatopsis</taxon>
    </lineage>
</organism>
<evidence type="ECO:0000256" key="1">
    <source>
        <dbReference type="SAM" id="Phobius"/>
    </source>
</evidence>
<keyword evidence="1" id="KW-0472">Membrane</keyword>
<keyword evidence="3" id="KW-1185">Reference proteome</keyword>
<dbReference type="Proteomes" id="UP000649955">
    <property type="component" value="Unassembled WGS sequence"/>
</dbReference>
<sequence length="273" mass="29383">MTGFLTEVGKRLGTRWVTAILLPGLLLVAVVVAASVLGHEHAFGYARLSAAADRAGREFTTRPARPAVFAAVVLAAAGLAGTAAGGLGGLVQRWCLRDRFVTGGLLQRSRWSRRSRAVAAAERAGTTVVPAYLPQRPTWLGDRARLIEVRVRAQYYVSASLVWPRLWLLLEEDARRPITDVRTRYAEAGTLAGWGLLYLVPGVLWWPALLIAAGVLLTAWSRLRATMAEFAELAEAAIDLRLRDLAAKLGLTLGTEVGPAEGRTLDDLLGKAG</sequence>
<feature type="transmembrane region" description="Helical" evidence="1">
    <location>
        <begin position="203"/>
        <end position="220"/>
    </location>
</feature>
<reference evidence="3" key="1">
    <citation type="journal article" date="2019" name="Int. J. Syst. Evol. Microbiol.">
        <title>The Global Catalogue of Microorganisms (GCM) 10K type strain sequencing project: providing services to taxonomists for standard genome sequencing and annotation.</title>
        <authorList>
            <consortium name="The Broad Institute Genomics Platform"/>
            <consortium name="The Broad Institute Genome Sequencing Center for Infectious Disease"/>
            <person name="Wu L."/>
            <person name="Ma J."/>
        </authorList>
    </citation>
    <scope>NUCLEOTIDE SEQUENCE [LARGE SCALE GENOMIC DNA]</scope>
    <source>
        <strain evidence="3">CGMCC 4.7680</strain>
    </source>
</reference>
<name>A0ABQ3K3J3_9PSEU</name>